<evidence type="ECO:0000313" key="4">
    <source>
        <dbReference type="Proteomes" id="UP000215896"/>
    </source>
</evidence>
<keyword evidence="2" id="KW-1133">Transmembrane helix</keyword>
<dbReference type="PANTHER" id="PTHR41386">
    <property type="entry name" value="INTEGRAL MEMBRANE PROTEIN-RELATED"/>
    <property type="match status" value="1"/>
</dbReference>
<dbReference type="OrthoDB" id="9795736at2"/>
<organism evidence="3 4">
    <name type="scientific">Enemella evansiae</name>
    <dbReference type="NCBI Taxonomy" id="2016499"/>
    <lineage>
        <taxon>Bacteria</taxon>
        <taxon>Bacillati</taxon>
        <taxon>Actinomycetota</taxon>
        <taxon>Actinomycetes</taxon>
        <taxon>Propionibacteriales</taxon>
        <taxon>Propionibacteriaceae</taxon>
        <taxon>Enemella</taxon>
    </lineage>
</organism>
<reference evidence="3 4" key="1">
    <citation type="submission" date="2017-07" db="EMBL/GenBank/DDBJ databases">
        <title>Draft whole genome sequences of clinical Proprionibacteriaceae strains.</title>
        <authorList>
            <person name="Bernier A.-M."/>
            <person name="Bernard K."/>
            <person name="Domingo M.-C."/>
        </authorList>
    </citation>
    <scope>NUCLEOTIDE SEQUENCE [LARGE SCALE GENOMIC DNA]</scope>
    <source>
        <strain evidence="3 4">NML 030167</strain>
    </source>
</reference>
<dbReference type="Pfam" id="PF06210">
    <property type="entry name" value="DUF1003"/>
    <property type="match status" value="1"/>
</dbReference>
<dbReference type="InterPro" id="IPR010406">
    <property type="entry name" value="DUF1003"/>
</dbReference>
<proteinExistence type="predicted"/>
<evidence type="ECO:0000313" key="3">
    <source>
        <dbReference type="EMBL" id="OYO12646.1"/>
    </source>
</evidence>
<name>A0A255GDV3_9ACTN</name>
<evidence type="ECO:0000256" key="1">
    <source>
        <dbReference type="SAM" id="MobiDB-lite"/>
    </source>
</evidence>
<feature type="transmembrane region" description="Helical" evidence="2">
    <location>
        <begin position="87"/>
        <end position="111"/>
    </location>
</feature>
<keyword evidence="4" id="KW-1185">Reference proteome</keyword>
<accession>A0A4R6LQU9</accession>
<evidence type="ECO:0008006" key="5">
    <source>
        <dbReference type="Google" id="ProtNLM"/>
    </source>
</evidence>
<keyword evidence="2" id="KW-0812">Transmembrane</keyword>
<gene>
    <name evidence="3" type="ORF">CGZ94_12075</name>
</gene>
<keyword evidence="2" id="KW-0472">Membrane</keyword>
<dbReference type="PANTHER" id="PTHR41386:SF1">
    <property type="entry name" value="MEMBRANE PROTEIN"/>
    <property type="match status" value="1"/>
</dbReference>
<comment type="caution">
    <text evidence="3">The sequence shown here is derived from an EMBL/GenBank/DDBJ whole genome shotgun (WGS) entry which is preliminary data.</text>
</comment>
<evidence type="ECO:0000256" key="2">
    <source>
        <dbReference type="SAM" id="Phobius"/>
    </source>
</evidence>
<sequence>MARERTEKRDRPEKRDRDKGDRDRLNTPGRESSRFPRIRMDGDTFGEFAEAFARFMGTAGFLMWMTIIIILWIAWNTLAPESVRFDPFPFIFLTLVLSLQASYAAPLILLAQNRQEARDRISVEDDRRQAAQSRADMDFLAREIASVRMNVGELATRDYIRSELRKELRELLAEHDEPAAGPERGSVGG</sequence>
<feature type="region of interest" description="Disordered" evidence="1">
    <location>
        <begin position="1"/>
        <end position="36"/>
    </location>
</feature>
<feature type="transmembrane region" description="Helical" evidence="2">
    <location>
        <begin position="55"/>
        <end position="75"/>
    </location>
</feature>
<protein>
    <recommendedName>
        <fullName evidence="5">DUF1003 domain-containing protein</fullName>
    </recommendedName>
</protein>
<dbReference type="RefSeq" id="WP_094356409.1">
    <property type="nucleotide sequence ID" value="NZ_NMVK01000008.1"/>
</dbReference>
<dbReference type="EMBL" id="NMVO01000014">
    <property type="protein sequence ID" value="OYO12646.1"/>
    <property type="molecule type" value="Genomic_DNA"/>
</dbReference>
<accession>A0A255GDV3</accession>
<dbReference type="Proteomes" id="UP000215896">
    <property type="component" value="Unassembled WGS sequence"/>
</dbReference>
<dbReference type="AlphaFoldDB" id="A0A255GDV3"/>